<evidence type="ECO:0000256" key="1">
    <source>
        <dbReference type="SAM" id="MobiDB-lite"/>
    </source>
</evidence>
<dbReference type="Proteomes" id="UP000828390">
    <property type="component" value="Unassembled WGS sequence"/>
</dbReference>
<proteinExistence type="predicted"/>
<accession>A0A9D4HZ37</accession>
<gene>
    <name evidence="2" type="ORF">DPMN_047390</name>
</gene>
<dbReference type="AlphaFoldDB" id="A0A9D4HZ37"/>
<comment type="caution">
    <text evidence="2">The sequence shown here is derived from an EMBL/GenBank/DDBJ whole genome shotgun (WGS) entry which is preliminary data.</text>
</comment>
<keyword evidence="3" id="KW-1185">Reference proteome</keyword>
<sequence>MFAITTSITEKCSSPTTPTAPHSQQYPSCYTGNGVRNPTPQPRAPRHSRWFPWYCGSLGMGGHGARPSQGQYHDPRNPVL</sequence>
<feature type="region of interest" description="Disordered" evidence="1">
    <location>
        <begin position="1"/>
        <end position="47"/>
    </location>
</feature>
<evidence type="ECO:0000313" key="3">
    <source>
        <dbReference type="Proteomes" id="UP000828390"/>
    </source>
</evidence>
<reference evidence="2" key="2">
    <citation type="submission" date="2020-11" db="EMBL/GenBank/DDBJ databases">
        <authorList>
            <person name="McCartney M.A."/>
            <person name="Auch B."/>
            <person name="Kono T."/>
            <person name="Mallez S."/>
            <person name="Becker A."/>
            <person name="Gohl D.M."/>
            <person name="Silverstein K.A.T."/>
            <person name="Koren S."/>
            <person name="Bechman K.B."/>
            <person name="Herman A."/>
            <person name="Abrahante J.E."/>
            <person name="Garbe J."/>
        </authorList>
    </citation>
    <scope>NUCLEOTIDE SEQUENCE</scope>
    <source>
        <strain evidence="2">Duluth1</strain>
        <tissue evidence="2">Whole animal</tissue>
    </source>
</reference>
<organism evidence="2 3">
    <name type="scientific">Dreissena polymorpha</name>
    <name type="common">Zebra mussel</name>
    <name type="synonym">Mytilus polymorpha</name>
    <dbReference type="NCBI Taxonomy" id="45954"/>
    <lineage>
        <taxon>Eukaryota</taxon>
        <taxon>Metazoa</taxon>
        <taxon>Spiralia</taxon>
        <taxon>Lophotrochozoa</taxon>
        <taxon>Mollusca</taxon>
        <taxon>Bivalvia</taxon>
        <taxon>Autobranchia</taxon>
        <taxon>Heteroconchia</taxon>
        <taxon>Euheterodonta</taxon>
        <taxon>Imparidentia</taxon>
        <taxon>Neoheterodontei</taxon>
        <taxon>Myida</taxon>
        <taxon>Dreissenoidea</taxon>
        <taxon>Dreissenidae</taxon>
        <taxon>Dreissena</taxon>
    </lineage>
</organism>
<dbReference type="EMBL" id="JAIWYP010000011">
    <property type="protein sequence ID" value="KAH3740680.1"/>
    <property type="molecule type" value="Genomic_DNA"/>
</dbReference>
<evidence type="ECO:0000313" key="2">
    <source>
        <dbReference type="EMBL" id="KAH3740680.1"/>
    </source>
</evidence>
<protein>
    <submittedName>
        <fullName evidence="2">Uncharacterized protein</fullName>
    </submittedName>
</protein>
<reference evidence="2" key="1">
    <citation type="journal article" date="2019" name="bioRxiv">
        <title>The Genome of the Zebra Mussel, Dreissena polymorpha: A Resource for Invasive Species Research.</title>
        <authorList>
            <person name="McCartney M.A."/>
            <person name="Auch B."/>
            <person name="Kono T."/>
            <person name="Mallez S."/>
            <person name="Zhang Y."/>
            <person name="Obille A."/>
            <person name="Becker A."/>
            <person name="Abrahante J.E."/>
            <person name="Garbe J."/>
            <person name="Badalamenti J.P."/>
            <person name="Herman A."/>
            <person name="Mangelson H."/>
            <person name="Liachko I."/>
            <person name="Sullivan S."/>
            <person name="Sone E.D."/>
            <person name="Koren S."/>
            <person name="Silverstein K.A.T."/>
            <person name="Beckman K.B."/>
            <person name="Gohl D.M."/>
        </authorList>
    </citation>
    <scope>NUCLEOTIDE SEQUENCE</scope>
    <source>
        <strain evidence="2">Duluth1</strain>
        <tissue evidence="2">Whole animal</tissue>
    </source>
</reference>
<name>A0A9D4HZ37_DREPO</name>
<feature type="compositionally biased region" description="Polar residues" evidence="1">
    <location>
        <begin position="1"/>
        <end position="38"/>
    </location>
</feature>